<evidence type="ECO:0000313" key="2">
    <source>
        <dbReference type="EMBL" id="MBB5271543.1"/>
    </source>
</evidence>
<accession>A0A7W8M879</accession>
<reference evidence="2 3" key="1">
    <citation type="submission" date="2020-08" db="EMBL/GenBank/DDBJ databases">
        <title>Genomic Encyclopedia of Type Strains, Phase IV (KMG-IV): sequencing the most valuable type-strain genomes for metagenomic binning, comparative biology and taxonomic classification.</title>
        <authorList>
            <person name="Goeker M."/>
        </authorList>
    </citation>
    <scope>NUCLEOTIDE SEQUENCE [LARGE SCALE GENOMIC DNA]</scope>
    <source>
        <strain evidence="2 3">DSM 29781</strain>
    </source>
</reference>
<dbReference type="AlphaFoldDB" id="A0A7W8M879"/>
<name>A0A7W8M879_9BURK</name>
<dbReference type="EMBL" id="JACHGB010000003">
    <property type="protein sequence ID" value="MBB5271543.1"/>
    <property type="molecule type" value="Genomic_DNA"/>
</dbReference>
<gene>
    <name evidence="2" type="ORF">HNQ70_001553</name>
</gene>
<organism evidence="2 3">
    <name type="scientific">Quisquiliibacterium transsilvanicum</name>
    <dbReference type="NCBI Taxonomy" id="1549638"/>
    <lineage>
        <taxon>Bacteria</taxon>
        <taxon>Pseudomonadati</taxon>
        <taxon>Pseudomonadota</taxon>
        <taxon>Betaproteobacteria</taxon>
        <taxon>Burkholderiales</taxon>
        <taxon>Burkholderiaceae</taxon>
        <taxon>Quisquiliibacterium</taxon>
    </lineage>
</organism>
<comment type="caution">
    <text evidence="2">The sequence shown here is derived from an EMBL/GenBank/DDBJ whole genome shotgun (WGS) entry which is preliminary data.</text>
</comment>
<protein>
    <submittedName>
        <fullName evidence="2">Uncharacterized protein</fullName>
    </submittedName>
</protein>
<proteinExistence type="predicted"/>
<evidence type="ECO:0000256" key="1">
    <source>
        <dbReference type="SAM" id="MobiDB-lite"/>
    </source>
</evidence>
<dbReference type="Proteomes" id="UP000532440">
    <property type="component" value="Unassembled WGS sequence"/>
</dbReference>
<feature type="region of interest" description="Disordered" evidence="1">
    <location>
        <begin position="93"/>
        <end position="125"/>
    </location>
</feature>
<sequence length="125" mass="13475">MSKITVPMVEVTVRRDANTITPVAVPPYELTMLRQMFGKENVNGDKVVGHIEVDPAGEHERLSAKYGAQKVVKVYGDDGGERLQEMVEKAAVKAKEPTKAEKAAAEKAAKEAEEAARKAAEAAAQ</sequence>
<evidence type="ECO:0000313" key="3">
    <source>
        <dbReference type="Proteomes" id="UP000532440"/>
    </source>
</evidence>
<dbReference type="RefSeq" id="WP_183966005.1">
    <property type="nucleotide sequence ID" value="NZ_BAABEW010000001.1"/>
</dbReference>
<keyword evidence="3" id="KW-1185">Reference proteome</keyword>